<sequence length="413" mass="46032">MDMKLLPTAALLSVICLSSSAIASTDFFGYARAGLHVSPDSSNGNGHPDYIKAEGASGKYRLGNEDDWAELGVRHDLYHQDNQRAEIGFMMGTWHNPISRSNSFTIMQAWGQLYGIFGSDITSMWAGHRYTRNLADDMLDFKHWDNTGRGIGIRDLELSDSFGGSLIDVSVAYHNGDYNELGVDSSRLKSAVISPEARIHGIDFLGGNLTLGANFAYVVDDEQLVDNLGSDAEKAGYMLTVNHKASIGPAWNIFTVQLNGGIGVAGWTQDAKVHLDTPGNSYRVLNNGFCTINDRWSCQYSFMYENISLDNNLDGKETLSVGVRPRYNWTDFTQTEVEIGYQQAESDRFSNKNTAFKSTIAQKFHFGGVPHLRIYATYADSETNWKEDSFGYHVADSRELDTWTFGAQFEAWW</sequence>
<evidence type="ECO:0000256" key="3">
    <source>
        <dbReference type="ARBA" id="ARBA00022448"/>
    </source>
</evidence>
<dbReference type="Proteomes" id="UP001524460">
    <property type="component" value="Unassembled WGS sequence"/>
</dbReference>
<comment type="similarity">
    <text evidence="2">Belongs to the porin LamB (TC 1.B.3) family.</text>
</comment>
<evidence type="ECO:0000313" key="12">
    <source>
        <dbReference type="Proteomes" id="UP001524460"/>
    </source>
</evidence>
<dbReference type="SUPFAM" id="SSF56935">
    <property type="entry name" value="Porins"/>
    <property type="match status" value="1"/>
</dbReference>
<protein>
    <submittedName>
        <fullName evidence="11">Carbohydrate porin</fullName>
    </submittedName>
</protein>
<name>A0ABT1MXS0_9GAMM</name>
<keyword evidence="7" id="KW-0626">Porin</keyword>
<evidence type="ECO:0000256" key="1">
    <source>
        <dbReference type="ARBA" id="ARBA00004571"/>
    </source>
</evidence>
<keyword evidence="9" id="KW-0998">Cell outer membrane</keyword>
<dbReference type="RefSeq" id="WP_255040064.1">
    <property type="nucleotide sequence ID" value="NZ_JANEYT010000001.1"/>
</dbReference>
<feature type="signal peptide" evidence="10">
    <location>
        <begin position="1"/>
        <end position="23"/>
    </location>
</feature>
<keyword evidence="6" id="KW-0406">Ion transport</keyword>
<evidence type="ECO:0000256" key="5">
    <source>
        <dbReference type="ARBA" id="ARBA00022692"/>
    </source>
</evidence>
<dbReference type="Pfam" id="PF02264">
    <property type="entry name" value="LamB"/>
    <property type="match status" value="1"/>
</dbReference>
<evidence type="ECO:0000313" key="11">
    <source>
        <dbReference type="EMBL" id="MCQ1056474.1"/>
    </source>
</evidence>
<dbReference type="InterPro" id="IPR036998">
    <property type="entry name" value="Porin_LamB_sf"/>
</dbReference>
<reference evidence="11 12" key="1">
    <citation type="submission" date="2022-07" db="EMBL/GenBank/DDBJ databases">
        <title>Photobacterium pectinilyticum sp. nov., a marine bacterium isolated from surface seawater of Qingdao offshore.</title>
        <authorList>
            <person name="Wang X."/>
        </authorList>
    </citation>
    <scope>NUCLEOTIDE SEQUENCE [LARGE SCALE GENOMIC DNA]</scope>
    <source>
        <strain evidence="11 12">ZSDE20</strain>
    </source>
</reference>
<proteinExistence type="inferred from homology"/>
<evidence type="ECO:0000256" key="6">
    <source>
        <dbReference type="ARBA" id="ARBA00023065"/>
    </source>
</evidence>
<keyword evidence="12" id="KW-1185">Reference proteome</keyword>
<keyword evidence="8" id="KW-0472">Membrane</keyword>
<keyword evidence="10" id="KW-0732">Signal</keyword>
<comment type="subcellular location">
    <subcellularLocation>
        <location evidence="1">Cell outer membrane</location>
        <topology evidence="1">Multi-pass membrane protein</topology>
    </subcellularLocation>
</comment>
<dbReference type="PANTHER" id="PTHR38762">
    <property type="entry name" value="CRYPTIC OUTER MEMBRANE PORIN BGLH-RELATED"/>
    <property type="match status" value="1"/>
</dbReference>
<gene>
    <name evidence="11" type="ORF">NHN17_00140</name>
</gene>
<organism evidence="11 12">
    <name type="scientific">Photobacterium pectinilyticum</name>
    <dbReference type="NCBI Taxonomy" id="2906793"/>
    <lineage>
        <taxon>Bacteria</taxon>
        <taxon>Pseudomonadati</taxon>
        <taxon>Pseudomonadota</taxon>
        <taxon>Gammaproteobacteria</taxon>
        <taxon>Vibrionales</taxon>
        <taxon>Vibrionaceae</taxon>
        <taxon>Photobacterium</taxon>
    </lineage>
</organism>
<dbReference type="InterPro" id="IPR050286">
    <property type="entry name" value="G_neg_Bact_CarbUptk_Porin"/>
</dbReference>
<accession>A0ABT1MXS0</accession>
<dbReference type="InterPro" id="IPR003192">
    <property type="entry name" value="Porin_LamB"/>
</dbReference>
<comment type="caution">
    <text evidence="11">The sequence shown here is derived from an EMBL/GenBank/DDBJ whole genome shotgun (WGS) entry which is preliminary data.</text>
</comment>
<keyword evidence="4" id="KW-1134">Transmembrane beta strand</keyword>
<evidence type="ECO:0000256" key="9">
    <source>
        <dbReference type="ARBA" id="ARBA00023237"/>
    </source>
</evidence>
<dbReference type="EMBL" id="JANEYT010000001">
    <property type="protein sequence ID" value="MCQ1056474.1"/>
    <property type="molecule type" value="Genomic_DNA"/>
</dbReference>
<keyword evidence="5" id="KW-0812">Transmembrane</keyword>
<dbReference type="PANTHER" id="PTHR38762:SF1">
    <property type="entry name" value="CRYPTIC OUTER MEMBRANE PORIN BGLH-RELATED"/>
    <property type="match status" value="1"/>
</dbReference>
<evidence type="ECO:0000256" key="7">
    <source>
        <dbReference type="ARBA" id="ARBA00023114"/>
    </source>
</evidence>
<evidence type="ECO:0000256" key="10">
    <source>
        <dbReference type="SAM" id="SignalP"/>
    </source>
</evidence>
<dbReference type="Gene3D" id="2.40.170.10">
    <property type="entry name" value="Porin, LamB type"/>
    <property type="match status" value="1"/>
</dbReference>
<evidence type="ECO:0000256" key="4">
    <source>
        <dbReference type="ARBA" id="ARBA00022452"/>
    </source>
</evidence>
<feature type="chain" id="PRO_5046429110" evidence="10">
    <location>
        <begin position="24"/>
        <end position="413"/>
    </location>
</feature>
<evidence type="ECO:0000256" key="8">
    <source>
        <dbReference type="ARBA" id="ARBA00023136"/>
    </source>
</evidence>
<evidence type="ECO:0000256" key="2">
    <source>
        <dbReference type="ARBA" id="ARBA00007055"/>
    </source>
</evidence>
<keyword evidence="3" id="KW-0813">Transport</keyword>